<feature type="compositionally biased region" description="Basic and acidic residues" evidence="2">
    <location>
        <begin position="695"/>
        <end position="726"/>
    </location>
</feature>
<keyword evidence="5" id="KW-1185">Reference proteome</keyword>
<feature type="coiled-coil region" evidence="1">
    <location>
        <begin position="939"/>
        <end position="974"/>
    </location>
</feature>
<feature type="compositionally biased region" description="Basic and acidic residues" evidence="2">
    <location>
        <begin position="175"/>
        <end position="196"/>
    </location>
</feature>
<feature type="region of interest" description="Disordered" evidence="2">
    <location>
        <begin position="637"/>
        <end position="936"/>
    </location>
</feature>
<dbReference type="PANTHER" id="PTHR23172">
    <property type="entry name" value="AUXILIN/CYCLIN G-ASSOCIATED KINASE-RELATED"/>
    <property type="match status" value="1"/>
</dbReference>
<gene>
    <name evidence="4" type="ORF">KC19_12G172800</name>
</gene>
<feature type="region of interest" description="Disordered" evidence="2">
    <location>
        <begin position="66"/>
        <end position="625"/>
    </location>
</feature>
<comment type="caution">
    <text evidence="4">The sequence shown here is derived from an EMBL/GenBank/DDBJ whole genome shotgun (WGS) entry which is preliminary data.</text>
</comment>
<feature type="compositionally biased region" description="Polar residues" evidence="2">
    <location>
        <begin position="210"/>
        <end position="231"/>
    </location>
</feature>
<dbReference type="SUPFAM" id="SSF46565">
    <property type="entry name" value="Chaperone J-domain"/>
    <property type="match status" value="1"/>
</dbReference>
<feature type="compositionally biased region" description="Pro residues" evidence="2">
    <location>
        <begin position="509"/>
        <end position="524"/>
    </location>
</feature>
<accession>A0A8T0G8C8</accession>
<dbReference type="PANTHER" id="PTHR23172:SF19">
    <property type="entry name" value="J DOMAIN-CONTAINING PROTEIN"/>
    <property type="match status" value="1"/>
</dbReference>
<name>A0A8T0G8C8_CERPU</name>
<feature type="compositionally biased region" description="Basic and acidic residues" evidence="2">
    <location>
        <begin position="637"/>
        <end position="677"/>
    </location>
</feature>
<evidence type="ECO:0000256" key="1">
    <source>
        <dbReference type="SAM" id="Coils"/>
    </source>
</evidence>
<evidence type="ECO:0000313" key="5">
    <source>
        <dbReference type="Proteomes" id="UP000822688"/>
    </source>
</evidence>
<dbReference type="EMBL" id="CM026433">
    <property type="protein sequence ID" value="KAG0555493.1"/>
    <property type="molecule type" value="Genomic_DNA"/>
</dbReference>
<dbReference type="CDD" id="cd06257">
    <property type="entry name" value="DnaJ"/>
    <property type="match status" value="1"/>
</dbReference>
<organism evidence="4 5">
    <name type="scientific">Ceratodon purpureus</name>
    <name type="common">Fire moss</name>
    <name type="synonym">Dicranum purpureum</name>
    <dbReference type="NCBI Taxonomy" id="3225"/>
    <lineage>
        <taxon>Eukaryota</taxon>
        <taxon>Viridiplantae</taxon>
        <taxon>Streptophyta</taxon>
        <taxon>Embryophyta</taxon>
        <taxon>Bryophyta</taxon>
        <taxon>Bryophytina</taxon>
        <taxon>Bryopsida</taxon>
        <taxon>Dicranidae</taxon>
        <taxon>Pseudoditrichales</taxon>
        <taxon>Ditrichaceae</taxon>
        <taxon>Ceratodon</taxon>
    </lineage>
</organism>
<feature type="compositionally biased region" description="Polar residues" evidence="2">
    <location>
        <begin position="138"/>
        <end position="147"/>
    </location>
</feature>
<dbReference type="Gene3D" id="1.10.287.110">
    <property type="entry name" value="DnaJ domain"/>
    <property type="match status" value="1"/>
</dbReference>
<feature type="region of interest" description="Disordered" evidence="2">
    <location>
        <begin position="17"/>
        <end position="47"/>
    </location>
</feature>
<dbReference type="InterPro" id="IPR001623">
    <property type="entry name" value="DnaJ_domain"/>
</dbReference>
<feature type="domain" description="J" evidence="3">
    <location>
        <begin position="1010"/>
        <end position="1074"/>
    </location>
</feature>
<sequence length="1074" mass="116593">MEDQFANILQRNYGLKAVGKSASLGPRSDDRSAARALDRGKSVGSGLGRINQSAAAAVIAAAGDSMGVHSHGHNGLSKSSGRESDGPSTYGSAPDQGFRGPAQKSSSMGGYDEMFGGGKSGSASSSSFAEFLEGSFGKSTARSSDSPYSEDVPAVFYQPRSRAAEQAGQSANEQEGPKDWSGRRGSRSGDSRRSAEEEYLDSLSSREGRTSNQAGQAPSTYDSPTSQTPKSTVAGEAESPLKGSFMRGFGRSRTGRSAGQFSPRTGDGQLEGSPGEGNNGVTGSSRLNVESNHKASSAASSVSMDGSEAESLGRLDPSAGFPIPASNGSAFPDLNEPYAPSSMDLPTRRLSQLKVSSSEAEHGETVVNTVDSKFPLSPKTPAPGSAKSKDSPSSGPGPFGPEARSHAPSQGVSTDEGVPMRRAFDLNSTDSPTASPSFAQRPRRSTRGDVGRSNGPSSNIDEPLTKFEVNLASGGASSGGSRRGRRKTDSLVEVWLTVDQIRLVTKPSSHPPPSRPPPPPPPPLVRQQSDSDRHRSSQKSGAPETPKHEGNARSQSSETDNKQQSSPRSESSGADRLHSSQKVQARADVERQHHGSVGGKQPGSGSERANGVVQKQGEGLKGGFVLPEVTVVEIGAEIHQKPISREERERMRAQIDRAARRAKREEERLKEKERIQREGLGQSIFNDPEAGGGREPSRSRAGRDKVFYPKERQSQDPATRREEEIQYRLQRQQARDLQERLARQEEARDRENERSGDRLRRSAEKAALEAQERAERAAVERAVQEAHERAEKAARQRAAAAREKERIKEKERERERERDREEEKLRDRLREKERGLAEQLRSRDGFRATSEPRQRPTVSAVNPTSGGLSRFSSGGNLNKFSGTADSRKAPSGQKASDEWTNLYTQPSSVSGSGSASGTGTGTVTDKFQEIPGEPADRRKLRLEKQMLIEERAAKALQEKNMRDLALQREQEERQRFASSLDADVRRWSVGKEGNLRALLSTLHMMLWPECNWKIVSMSDLVSGPAVKKAYQRAILCVHPDKVQQKGANVKQKYIAEKVFDLLKDAYAKFNSELY</sequence>
<feature type="compositionally biased region" description="Polar residues" evidence="2">
    <location>
        <begin position="349"/>
        <end position="358"/>
    </location>
</feature>
<feature type="compositionally biased region" description="Basic and acidic residues" evidence="2">
    <location>
        <begin position="733"/>
        <end position="854"/>
    </location>
</feature>
<dbReference type="OrthoDB" id="1717591at2759"/>
<dbReference type="InterPro" id="IPR036869">
    <property type="entry name" value="J_dom_sf"/>
</dbReference>
<reference evidence="4" key="1">
    <citation type="submission" date="2020-06" db="EMBL/GenBank/DDBJ databases">
        <title>WGS assembly of Ceratodon purpureus strain R40.</title>
        <authorList>
            <person name="Carey S.B."/>
            <person name="Jenkins J."/>
            <person name="Shu S."/>
            <person name="Lovell J.T."/>
            <person name="Sreedasyam A."/>
            <person name="Maumus F."/>
            <person name="Tiley G.P."/>
            <person name="Fernandez-Pozo N."/>
            <person name="Barry K."/>
            <person name="Chen C."/>
            <person name="Wang M."/>
            <person name="Lipzen A."/>
            <person name="Daum C."/>
            <person name="Saski C.A."/>
            <person name="Payton A.C."/>
            <person name="Mcbreen J.C."/>
            <person name="Conrad R.E."/>
            <person name="Kollar L.M."/>
            <person name="Olsson S."/>
            <person name="Huttunen S."/>
            <person name="Landis J.B."/>
            <person name="Wickett N.J."/>
            <person name="Johnson M.G."/>
            <person name="Rensing S.A."/>
            <person name="Grimwood J."/>
            <person name="Schmutz J."/>
            <person name="Mcdaniel S.F."/>
        </authorList>
    </citation>
    <scope>NUCLEOTIDE SEQUENCE</scope>
    <source>
        <strain evidence="4">R40</strain>
    </source>
</reference>
<feature type="compositionally biased region" description="Polar residues" evidence="2">
    <location>
        <begin position="552"/>
        <end position="572"/>
    </location>
</feature>
<dbReference type="GO" id="GO:0072583">
    <property type="term" value="P:clathrin-dependent endocytosis"/>
    <property type="evidence" value="ECO:0007669"/>
    <property type="project" value="TreeGrafter"/>
</dbReference>
<protein>
    <recommendedName>
        <fullName evidence="3">J domain-containing protein</fullName>
    </recommendedName>
</protein>
<feature type="compositionally biased region" description="Polar residues" evidence="2">
    <location>
        <begin position="281"/>
        <end position="290"/>
    </location>
</feature>
<feature type="compositionally biased region" description="Low complexity" evidence="2">
    <location>
        <begin position="382"/>
        <end position="396"/>
    </location>
</feature>
<evidence type="ECO:0000259" key="3">
    <source>
        <dbReference type="PROSITE" id="PS50076"/>
    </source>
</evidence>
<dbReference type="GO" id="GO:0005737">
    <property type="term" value="C:cytoplasm"/>
    <property type="evidence" value="ECO:0007669"/>
    <property type="project" value="TreeGrafter"/>
</dbReference>
<dbReference type="GO" id="GO:0072318">
    <property type="term" value="P:clathrin coat disassembly"/>
    <property type="evidence" value="ECO:0007669"/>
    <property type="project" value="TreeGrafter"/>
</dbReference>
<feature type="compositionally biased region" description="Basic and acidic residues" evidence="2">
    <location>
        <begin position="27"/>
        <end position="41"/>
    </location>
</feature>
<feature type="compositionally biased region" description="Polar residues" evidence="2">
    <location>
        <begin position="426"/>
        <end position="438"/>
    </location>
</feature>
<dbReference type="PROSITE" id="PS50076">
    <property type="entry name" value="DNAJ_2"/>
    <property type="match status" value="1"/>
</dbReference>
<dbReference type="GO" id="GO:0030276">
    <property type="term" value="F:clathrin binding"/>
    <property type="evidence" value="ECO:0007669"/>
    <property type="project" value="TreeGrafter"/>
</dbReference>
<feature type="compositionally biased region" description="Low complexity" evidence="2">
    <location>
        <begin position="121"/>
        <end position="137"/>
    </location>
</feature>
<proteinExistence type="predicted"/>
<dbReference type="GO" id="GO:0031982">
    <property type="term" value="C:vesicle"/>
    <property type="evidence" value="ECO:0007669"/>
    <property type="project" value="TreeGrafter"/>
</dbReference>
<evidence type="ECO:0000256" key="2">
    <source>
        <dbReference type="SAM" id="MobiDB-lite"/>
    </source>
</evidence>
<dbReference type="Proteomes" id="UP000822688">
    <property type="component" value="Chromosome 12"/>
</dbReference>
<evidence type="ECO:0000313" key="4">
    <source>
        <dbReference type="EMBL" id="KAG0555493.1"/>
    </source>
</evidence>
<dbReference type="AlphaFoldDB" id="A0A8T0G8C8"/>
<feature type="compositionally biased region" description="Polar residues" evidence="2">
    <location>
        <begin position="856"/>
        <end position="884"/>
    </location>
</feature>
<keyword evidence="1" id="KW-0175">Coiled coil</keyword>